<dbReference type="Proteomes" id="UP000078454">
    <property type="component" value="Unassembled WGS sequence"/>
</dbReference>
<comment type="caution">
    <text evidence="3">The sequence shown here is derived from an EMBL/GenBank/DDBJ whole genome shotgun (WGS) entry which is preliminary data.</text>
</comment>
<feature type="domain" description="CN hydrolase" evidence="2">
    <location>
        <begin position="5"/>
        <end position="227"/>
    </location>
</feature>
<keyword evidence="4" id="KW-1185">Reference proteome</keyword>
<dbReference type="Pfam" id="PF00795">
    <property type="entry name" value="CN_hydrolase"/>
    <property type="match status" value="1"/>
</dbReference>
<reference evidence="3 4" key="1">
    <citation type="submission" date="2016-05" db="EMBL/GenBank/DDBJ databases">
        <title>Paenibacillus sp. 1ZS3-15 nov., isolated from the rhizosphere soil.</title>
        <authorList>
            <person name="Zhang X.X."/>
            <person name="Zhang J."/>
        </authorList>
    </citation>
    <scope>NUCLEOTIDE SEQUENCE [LARGE SCALE GENOMIC DNA]</scope>
    <source>
        <strain evidence="3 4">1ZS3-15</strain>
    </source>
</reference>
<dbReference type="STRING" id="1850517.A8708_28040"/>
<name>A0A198AA91_9BACL</name>
<accession>A0A198AA91</accession>
<dbReference type="InterPro" id="IPR003010">
    <property type="entry name" value="C-N_Hydrolase"/>
</dbReference>
<dbReference type="SUPFAM" id="SSF56317">
    <property type="entry name" value="Carbon-nitrogen hydrolase"/>
    <property type="match status" value="1"/>
</dbReference>
<sequence length="305" mass="34959">MPRKVNVISTCFNEELIQGATQEDNLHRAMNMLDAFTELKPDLICFPEVFLVTGGDHHHETSDELTQQTYHVLSKQAERLNSYIIASVHERIEGKKYVVAWLFDREGKLAGRYLKHHPTDGEMKQDGVTPGAEIPVFETDFGKVGIAICYDIGYPNLWHSLKLKGAELVVWPSAYDGGFPLEAHAWLNSYYVVSSVRTNHSKIIDKTGKILASTSKWGGWITKTIDLDKQIFHIDNQYDKLLEIQGRLGSKVTIESFSQENIFTMESNDQEWPLARIQEVFKLETYKEYHMRSENVQHAKRKADV</sequence>
<dbReference type="AlphaFoldDB" id="A0A198AA91"/>
<evidence type="ECO:0000313" key="3">
    <source>
        <dbReference type="EMBL" id="OAS17873.1"/>
    </source>
</evidence>
<dbReference type="Gene3D" id="3.60.110.10">
    <property type="entry name" value="Carbon-nitrogen hydrolase"/>
    <property type="match status" value="1"/>
</dbReference>
<organism evidence="3 4">
    <name type="scientific">Paenibacillus oryzisoli</name>
    <dbReference type="NCBI Taxonomy" id="1850517"/>
    <lineage>
        <taxon>Bacteria</taxon>
        <taxon>Bacillati</taxon>
        <taxon>Bacillota</taxon>
        <taxon>Bacilli</taxon>
        <taxon>Bacillales</taxon>
        <taxon>Paenibacillaceae</taxon>
        <taxon>Paenibacillus</taxon>
    </lineage>
</organism>
<evidence type="ECO:0000313" key="4">
    <source>
        <dbReference type="Proteomes" id="UP000078454"/>
    </source>
</evidence>
<dbReference type="GO" id="GO:0016811">
    <property type="term" value="F:hydrolase activity, acting on carbon-nitrogen (but not peptide) bonds, in linear amides"/>
    <property type="evidence" value="ECO:0007669"/>
    <property type="project" value="TreeGrafter"/>
</dbReference>
<keyword evidence="1" id="KW-0378">Hydrolase</keyword>
<dbReference type="EMBL" id="LYPB01000069">
    <property type="protein sequence ID" value="OAS17873.1"/>
    <property type="molecule type" value="Genomic_DNA"/>
</dbReference>
<dbReference type="InterPro" id="IPR036526">
    <property type="entry name" value="C-N_Hydrolase_sf"/>
</dbReference>
<dbReference type="PROSITE" id="PS50263">
    <property type="entry name" value="CN_HYDROLASE"/>
    <property type="match status" value="1"/>
</dbReference>
<dbReference type="PANTHER" id="PTHR43674">
    <property type="entry name" value="NITRILASE C965.09-RELATED"/>
    <property type="match status" value="1"/>
</dbReference>
<dbReference type="OrthoDB" id="9811121at2"/>
<evidence type="ECO:0000259" key="2">
    <source>
        <dbReference type="PROSITE" id="PS50263"/>
    </source>
</evidence>
<evidence type="ECO:0000256" key="1">
    <source>
        <dbReference type="ARBA" id="ARBA00022801"/>
    </source>
</evidence>
<dbReference type="CDD" id="cd07197">
    <property type="entry name" value="nitrilase"/>
    <property type="match status" value="1"/>
</dbReference>
<dbReference type="PANTHER" id="PTHR43674:SF16">
    <property type="entry name" value="CARBON-NITROGEN FAMILY, PUTATIVE (AFU_ORTHOLOGUE AFUA_5G02350)-RELATED"/>
    <property type="match status" value="1"/>
</dbReference>
<dbReference type="RefSeq" id="WP_068664880.1">
    <property type="nucleotide sequence ID" value="NZ_LYPB01000069.1"/>
</dbReference>
<dbReference type="InterPro" id="IPR050345">
    <property type="entry name" value="Aliph_Amidase/BUP"/>
</dbReference>
<proteinExistence type="predicted"/>
<protein>
    <recommendedName>
        <fullName evidence="2">CN hydrolase domain-containing protein</fullName>
    </recommendedName>
</protein>
<gene>
    <name evidence="3" type="ORF">A8708_28040</name>
</gene>